<accession>A0ABT7NSA3</accession>
<dbReference type="EMBL" id="JACAGK010000062">
    <property type="protein sequence ID" value="MDM1049918.1"/>
    <property type="molecule type" value="Genomic_DNA"/>
</dbReference>
<evidence type="ECO:0008006" key="3">
    <source>
        <dbReference type="Google" id="ProtNLM"/>
    </source>
</evidence>
<comment type="caution">
    <text evidence="1">The sequence shown here is derived from an EMBL/GenBank/DDBJ whole genome shotgun (WGS) entry which is preliminary data.</text>
</comment>
<protein>
    <recommendedName>
        <fullName evidence="3">Restriction endonuclease type IV Mrr domain-containing protein</fullName>
    </recommendedName>
</protein>
<evidence type="ECO:0000313" key="2">
    <source>
        <dbReference type="Proteomes" id="UP001170954"/>
    </source>
</evidence>
<dbReference type="InterPro" id="IPR011856">
    <property type="entry name" value="tRNA_endonuc-like_dom_sf"/>
</dbReference>
<dbReference type="RefSeq" id="WP_185216436.1">
    <property type="nucleotide sequence ID" value="NZ_JACAGK010000062.1"/>
</dbReference>
<sequence>MEFIILGKTNDDKGTQLEKLTASLLTEQGYTDVYTNVVNAGASEVDIKATYRLPFMSGNVTHEVIGECKAYARAVSLPDWLKFLGKIFSEEIAGSQIQACFIALSGVNSNVVGHYNSIKTKRKDILLLAGDDLNALLFKYYDVKIIGDIQAIIQTLTNEQPINYSICYYDSKFYWCVSFADNNYTLLKGDGKTLSKSQVTELHEMIIKTTDLLTFVDLHEKKMVSERTETTYKYIINSLLIENQFLTDKEILNKVNEYFGEGIQNLKISEINASLKVLGELGLILKSSRKYNLVLFSDRATLQDVLTFYQYFTHKSVVLKGLMSQHYGTKINEEVLDYIIITQGNIQLSKEKYAECLQLIRWSPSALAWGLTPDPNIVNHRSNGAALAPKLEHHDTNYFVRKMYNLFSQEFNNHWMSSYFFSLGLRDLDLVSTIKISSEDGIEISNQSHEKIGLVRLTEEYGNQIIPVNLLENESLSSNIDPSEIIEQ</sequence>
<organism evidence="1 2">
    <name type="scientific">Sphingobacterium hotanense</name>
    <dbReference type="NCBI Taxonomy" id="649196"/>
    <lineage>
        <taxon>Bacteria</taxon>
        <taxon>Pseudomonadati</taxon>
        <taxon>Bacteroidota</taxon>
        <taxon>Sphingobacteriia</taxon>
        <taxon>Sphingobacteriales</taxon>
        <taxon>Sphingobacteriaceae</taxon>
        <taxon>Sphingobacterium</taxon>
    </lineage>
</organism>
<evidence type="ECO:0000313" key="1">
    <source>
        <dbReference type="EMBL" id="MDM1049918.1"/>
    </source>
</evidence>
<dbReference type="InterPro" id="IPR011335">
    <property type="entry name" value="Restrct_endonuc-II-like"/>
</dbReference>
<dbReference type="Proteomes" id="UP001170954">
    <property type="component" value="Unassembled WGS sequence"/>
</dbReference>
<proteinExistence type="predicted"/>
<reference evidence="1" key="2">
    <citation type="journal article" date="2022" name="Sci. Total Environ.">
        <title>Prevalence, transmission, and molecular epidemiology of tet(X)-positive bacteria among humans, animals, and environmental niches in China: An epidemiological, and genomic-based study.</title>
        <authorList>
            <person name="Dong N."/>
            <person name="Zeng Y."/>
            <person name="Cai C."/>
            <person name="Sun C."/>
            <person name="Lu J."/>
            <person name="Liu C."/>
            <person name="Zhou H."/>
            <person name="Sun Q."/>
            <person name="Shu L."/>
            <person name="Wang H."/>
            <person name="Wang Y."/>
            <person name="Wang S."/>
            <person name="Wu C."/>
            <person name="Chan E.W."/>
            <person name="Chen G."/>
            <person name="Shen Z."/>
            <person name="Chen S."/>
            <person name="Zhang R."/>
        </authorList>
    </citation>
    <scope>NUCLEOTIDE SEQUENCE</scope>
    <source>
        <strain evidence="1">R1692</strain>
    </source>
</reference>
<dbReference type="Gene3D" id="3.40.1350.10">
    <property type="match status" value="1"/>
</dbReference>
<name>A0ABT7NSA3_9SPHI</name>
<reference evidence="1" key="1">
    <citation type="submission" date="2020-06" db="EMBL/GenBank/DDBJ databases">
        <authorList>
            <person name="Dong N."/>
        </authorList>
    </citation>
    <scope>NUCLEOTIDE SEQUENCE</scope>
    <source>
        <strain evidence="1">R1692</strain>
    </source>
</reference>
<dbReference type="SUPFAM" id="SSF52980">
    <property type="entry name" value="Restriction endonuclease-like"/>
    <property type="match status" value="1"/>
</dbReference>
<gene>
    <name evidence="1" type="ORF">HX018_16890</name>
</gene>
<keyword evidence="2" id="KW-1185">Reference proteome</keyword>